<dbReference type="SUPFAM" id="SSF51182">
    <property type="entry name" value="RmlC-like cupins"/>
    <property type="match status" value="1"/>
</dbReference>
<comment type="caution">
    <text evidence="2">The sequence shown here is derived from an EMBL/GenBank/DDBJ whole genome shotgun (WGS) entry which is preliminary data.</text>
</comment>
<gene>
    <name evidence="2" type="ORF">EII11_01705</name>
</gene>
<dbReference type="InterPro" id="IPR014710">
    <property type="entry name" value="RmlC-like_jellyroll"/>
</dbReference>
<dbReference type="PANTHER" id="PTHR37694">
    <property type="entry name" value="SLR8022 PROTEIN"/>
    <property type="match status" value="1"/>
</dbReference>
<dbReference type="Gene3D" id="2.60.120.10">
    <property type="entry name" value="Jelly Rolls"/>
    <property type="match status" value="1"/>
</dbReference>
<accession>A0A3P1SGG5</accession>
<evidence type="ECO:0000313" key="2">
    <source>
        <dbReference type="EMBL" id="RRC96383.1"/>
    </source>
</evidence>
<dbReference type="InterPro" id="IPR013096">
    <property type="entry name" value="Cupin_2"/>
</dbReference>
<dbReference type="EMBL" id="RQZF01000001">
    <property type="protein sequence ID" value="RRC96383.1"/>
    <property type="molecule type" value="Genomic_DNA"/>
</dbReference>
<dbReference type="OrthoDB" id="1121052at2"/>
<dbReference type="Pfam" id="PF07883">
    <property type="entry name" value="Cupin_2"/>
    <property type="match status" value="1"/>
</dbReference>
<evidence type="ECO:0000259" key="1">
    <source>
        <dbReference type="Pfam" id="PF07883"/>
    </source>
</evidence>
<proteinExistence type="predicted"/>
<dbReference type="InterPro" id="IPR011051">
    <property type="entry name" value="RmlC_Cupin_sf"/>
</dbReference>
<dbReference type="PANTHER" id="PTHR37694:SF1">
    <property type="entry name" value="SLR8022 PROTEIN"/>
    <property type="match status" value="1"/>
</dbReference>
<dbReference type="Proteomes" id="UP000280444">
    <property type="component" value="Unassembled WGS sequence"/>
</dbReference>
<dbReference type="AlphaFoldDB" id="A0A3P1SGG5"/>
<protein>
    <submittedName>
        <fullName evidence="2">Cupin domain-containing protein</fullName>
    </submittedName>
</protein>
<feature type="domain" description="Cupin type-2" evidence="1">
    <location>
        <begin position="41"/>
        <end position="99"/>
    </location>
</feature>
<reference evidence="2 3" key="1">
    <citation type="submission" date="2018-11" db="EMBL/GenBank/DDBJ databases">
        <title>Genomes From Bacteria Associated with the Canine Oral Cavity: a Test Case for Automated Genome-Based Taxonomic Assignment.</title>
        <authorList>
            <person name="Coil D.A."/>
            <person name="Jospin G."/>
            <person name="Darling A.E."/>
            <person name="Wallis C."/>
            <person name="Davis I.J."/>
            <person name="Harris S."/>
            <person name="Eisen J.A."/>
            <person name="Holcombe L.J."/>
            <person name="O'Flynn C."/>
        </authorList>
    </citation>
    <scope>NUCLEOTIDE SEQUENCE [LARGE SCALE GENOMIC DNA]</scope>
    <source>
        <strain evidence="2 3">OH770</strain>
    </source>
</reference>
<keyword evidence="3" id="KW-1185">Reference proteome</keyword>
<organism evidence="2 3">
    <name type="scientific">Schaalia canis</name>
    <dbReference type="NCBI Taxonomy" id="100469"/>
    <lineage>
        <taxon>Bacteria</taxon>
        <taxon>Bacillati</taxon>
        <taxon>Actinomycetota</taxon>
        <taxon>Actinomycetes</taxon>
        <taxon>Actinomycetales</taxon>
        <taxon>Actinomycetaceae</taxon>
        <taxon>Schaalia</taxon>
    </lineage>
</organism>
<dbReference type="RefSeq" id="WP_124867914.1">
    <property type="nucleotide sequence ID" value="NZ_RQZF01000001.1"/>
</dbReference>
<evidence type="ECO:0000313" key="3">
    <source>
        <dbReference type="Proteomes" id="UP000280444"/>
    </source>
</evidence>
<dbReference type="CDD" id="cd02230">
    <property type="entry name" value="cupin_HP0902-like"/>
    <property type="match status" value="1"/>
</dbReference>
<name>A0A3P1SGG5_9ACTO</name>
<sequence>MPSTPVSESIVHTGLLEQLPIITEATTSRVVVNNSVLRQVLFSMDAGQVLTEHASPRAVIVQLLSGRMSFSVAGEPHELRAGDVIYLAPNERHALEALEACHMALTLVLVEDDE</sequence>